<evidence type="ECO:0000256" key="1">
    <source>
        <dbReference type="ARBA" id="ARBA00004475"/>
    </source>
</evidence>
<evidence type="ECO:0000256" key="6">
    <source>
        <dbReference type="ARBA" id="ARBA00023180"/>
    </source>
</evidence>
<organism evidence="7 8">
    <name type="scientific">Acipenser oxyrinchus oxyrinchus</name>
    <dbReference type="NCBI Taxonomy" id="40147"/>
    <lineage>
        <taxon>Eukaryota</taxon>
        <taxon>Metazoa</taxon>
        <taxon>Chordata</taxon>
        <taxon>Craniata</taxon>
        <taxon>Vertebrata</taxon>
        <taxon>Euteleostomi</taxon>
        <taxon>Actinopterygii</taxon>
        <taxon>Chondrostei</taxon>
        <taxon>Acipenseriformes</taxon>
        <taxon>Acipenseridae</taxon>
        <taxon>Acipenser</taxon>
    </lineage>
</organism>
<evidence type="ECO:0000256" key="3">
    <source>
        <dbReference type="ARBA" id="ARBA00022692"/>
    </source>
</evidence>
<comment type="similarity">
    <text evidence="2">Belongs to the prominin family.</text>
</comment>
<gene>
    <name evidence="7" type="primary">PROM1</name>
    <name evidence="7" type="ORF">AOXY_G28875</name>
</gene>
<dbReference type="AlphaFoldDB" id="A0AAD8CPK8"/>
<dbReference type="GO" id="GO:0071914">
    <property type="term" value="C:prominosome"/>
    <property type="evidence" value="ECO:0007669"/>
    <property type="project" value="TreeGrafter"/>
</dbReference>
<dbReference type="Pfam" id="PF05478">
    <property type="entry name" value="Prominin"/>
    <property type="match status" value="1"/>
</dbReference>
<keyword evidence="5" id="KW-0472">Membrane</keyword>
<protein>
    <submittedName>
        <fullName evidence="7">Prominin-2-like</fullName>
    </submittedName>
</protein>
<keyword evidence="6" id="KW-0325">Glycoprotein</keyword>
<dbReference type="PANTHER" id="PTHR22730">
    <property type="entry name" value="PROMININ PROM PROTEIN"/>
    <property type="match status" value="1"/>
</dbReference>
<evidence type="ECO:0000313" key="7">
    <source>
        <dbReference type="EMBL" id="KAK1154102.1"/>
    </source>
</evidence>
<dbReference type="GO" id="GO:0005929">
    <property type="term" value="C:cilium"/>
    <property type="evidence" value="ECO:0007669"/>
    <property type="project" value="TreeGrafter"/>
</dbReference>
<proteinExistence type="inferred from homology"/>
<dbReference type="GO" id="GO:0016324">
    <property type="term" value="C:apical plasma membrane"/>
    <property type="evidence" value="ECO:0007669"/>
    <property type="project" value="TreeGrafter"/>
</dbReference>
<comment type="subcellular location">
    <subcellularLocation>
        <location evidence="1">Cell projection</location>
        <location evidence="1">Microvillus membrane</location>
        <topology evidence="1">Multi-pass membrane protein</topology>
    </subcellularLocation>
</comment>
<evidence type="ECO:0000256" key="4">
    <source>
        <dbReference type="ARBA" id="ARBA00022989"/>
    </source>
</evidence>
<reference evidence="7" key="1">
    <citation type="submission" date="2022-02" db="EMBL/GenBank/DDBJ databases">
        <title>Atlantic sturgeon de novo genome assembly.</title>
        <authorList>
            <person name="Stock M."/>
            <person name="Klopp C."/>
            <person name="Guiguen Y."/>
            <person name="Cabau C."/>
            <person name="Parinello H."/>
            <person name="Santidrian Yebra-Pimentel E."/>
            <person name="Kuhl H."/>
            <person name="Dirks R.P."/>
            <person name="Guessner J."/>
            <person name="Wuertz S."/>
            <person name="Du K."/>
            <person name="Schartl M."/>
        </authorList>
    </citation>
    <scope>NUCLEOTIDE SEQUENCE</scope>
    <source>
        <strain evidence="7">STURGEONOMICS-FGT-2020</strain>
        <tissue evidence="7">Whole blood</tissue>
    </source>
</reference>
<comment type="caution">
    <text evidence="7">The sequence shown here is derived from an EMBL/GenBank/DDBJ whole genome shotgun (WGS) entry which is preliminary data.</text>
</comment>
<keyword evidence="3" id="KW-0812">Transmembrane</keyword>
<evidence type="ECO:0000256" key="5">
    <source>
        <dbReference type="ARBA" id="ARBA00023136"/>
    </source>
</evidence>
<evidence type="ECO:0000256" key="2">
    <source>
        <dbReference type="ARBA" id="ARBA00006058"/>
    </source>
</evidence>
<dbReference type="EMBL" id="JAGXEW010000037">
    <property type="protein sequence ID" value="KAK1154102.1"/>
    <property type="molecule type" value="Genomic_DNA"/>
</dbReference>
<name>A0AAD8CPK8_ACIOX</name>
<dbReference type="GO" id="GO:0015485">
    <property type="term" value="F:cholesterol binding"/>
    <property type="evidence" value="ECO:0007669"/>
    <property type="project" value="TreeGrafter"/>
</dbReference>
<accession>A0AAD8CPK8</accession>
<dbReference type="GO" id="GO:0031528">
    <property type="term" value="C:microvillus membrane"/>
    <property type="evidence" value="ECO:0007669"/>
    <property type="project" value="UniProtKB-SubCell"/>
</dbReference>
<dbReference type="PANTHER" id="PTHR22730:SF6">
    <property type="entry name" value="PROMININ-2"/>
    <property type="match status" value="1"/>
</dbReference>
<dbReference type="GO" id="GO:0009986">
    <property type="term" value="C:cell surface"/>
    <property type="evidence" value="ECO:0007669"/>
    <property type="project" value="TreeGrafter"/>
</dbReference>
<keyword evidence="8" id="KW-1185">Reference proteome</keyword>
<sequence length="166" mass="18488">MDSLQSIRDKRQTLQSRQPVLVTNLNERKSKLQQTLTSPACSNCQPLSLSADKLQIEADYSKISSVDSELNNVRYIAAYDLQGQIEKGKETFKNIPQMVINETSSAVQSIKAGLDGIQPELDRLPFPSLSSATATITTIQLELRKQGQEVQRYDYIRYSSAPCCTG</sequence>
<dbReference type="Proteomes" id="UP001230051">
    <property type="component" value="Unassembled WGS sequence"/>
</dbReference>
<keyword evidence="4" id="KW-1133">Transmembrane helix</keyword>
<evidence type="ECO:0000313" key="8">
    <source>
        <dbReference type="Proteomes" id="UP001230051"/>
    </source>
</evidence>
<dbReference type="InterPro" id="IPR008795">
    <property type="entry name" value="Prominin"/>
</dbReference>